<keyword evidence="4" id="KW-0227">DNA damage</keyword>
<evidence type="ECO:0000256" key="8">
    <source>
        <dbReference type="ARBA" id="ARBA00023004"/>
    </source>
</evidence>
<dbReference type="InterPro" id="IPR014013">
    <property type="entry name" value="Helic_SF1/SF2_ATP-bd_DinG/Rad3"/>
</dbReference>
<keyword evidence="11" id="KW-0234">DNA repair</keyword>
<evidence type="ECO:0000256" key="13">
    <source>
        <dbReference type="ARBA" id="ARBA00038058"/>
    </source>
</evidence>
<dbReference type="GO" id="GO:0051539">
    <property type="term" value="F:4 iron, 4 sulfur cluster binding"/>
    <property type="evidence" value="ECO:0007669"/>
    <property type="project" value="UniProtKB-KW"/>
</dbReference>
<dbReference type="Gene3D" id="3.40.50.300">
    <property type="entry name" value="P-loop containing nucleotide triphosphate hydrolases"/>
    <property type="match status" value="2"/>
</dbReference>
<accession>A0A852T9N2</accession>
<dbReference type="GO" id="GO:0046872">
    <property type="term" value="F:metal ion binding"/>
    <property type="evidence" value="ECO:0007669"/>
    <property type="project" value="UniProtKB-KW"/>
</dbReference>
<dbReference type="PANTHER" id="PTHR11472">
    <property type="entry name" value="DNA REPAIR DEAD HELICASE RAD3/XP-D SUBFAMILY MEMBER"/>
    <property type="match status" value="1"/>
</dbReference>
<proteinExistence type="inferred from homology"/>
<dbReference type="InterPro" id="IPR006554">
    <property type="entry name" value="Helicase-like_DEXD_c2"/>
</dbReference>
<feature type="domain" description="Helicase ATP-binding" evidence="14">
    <location>
        <begin position="181"/>
        <end position="432"/>
    </location>
</feature>
<dbReference type="SUPFAM" id="SSF52540">
    <property type="entry name" value="P-loop containing nucleoside triphosphate hydrolases"/>
    <property type="match status" value="2"/>
</dbReference>
<evidence type="ECO:0000256" key="4">
    <source>
        <dbReference type="ARBA" id="ARBA00022763"/>
    </source>
</evidence>
<dbReference type="InterPro" id="IPR027417">
    <property type="entry name" value="P-loop_NTPase"/>
</dbReference>
<keyword evidence="9" id="KW-0411">Iron-sulfur</keyword>
<dbReference type="InterPro" id="IPR042493">
    <property type="entry name" value="XPD_DNA_FeS"/>
</dbReference>
<name>A0A852T9N2_9BACI</name>
<dbReference type="SMART" id="SM00488">
    <property type="entry name" value="DEXDc2"/>
    <property type="match status" value="1"/>
</dbReference>
<evidence type="ECO:0000256" key="3">
    <source>
        <dbReference type="ARBA" id="ARBA00022741"/>
    </source>
</evidence>
<evidence type="ECO:0000313" key="16">
    <source>
        <dbReference type="Proteomes" id="UP000548423"/>
    </source>
</evidence>
<evidence type="ECO:0000259" key="14">
    <source>
        <dbReference type="PROSITE" id="PS51193"/>
    </source>
</evidence>
<keyword evidence="10" id="KW-0238">DNA-binding</keyword>
<sequence>MANTIQIAVRTLVEHVYSSGSIDSRFRSQSTLLDGTRIHQKIQRTYQDSDQKEVYLRADLPFKDVIFTIDGRCDGLLLRNGEVIIDEIKSTSQPLEHLGQEGIPVHWAQAKMYAYIYANDHQLPEIFVQLTYVQVESDEKRYLKNCFTMEELDVFVHEVVGNYYPYAKLLHDHRKARNESSKQLVFPFDSYRAGQRKLAGGVYKTISEEKSLFVKAPTGIGKTISTFFPAVKAMGEGHLNRIFYLTAKTITRTTAEEALERMRSCGLCLKSVTITAKDKVCFKNETKCQKDYCEFADGYYDRINEAVLDIVSNENLMNREVIEKYARKHTICPFEFSIDLAYAVDAVICDYNYIFDPRVSLKRMFEEQKKSTLLLVDEAHNLVDRGREMFSASLNKDTFLQLKKEFKTVNKVISDYASKINAWFISLKKLHGEQSEYTVEQLDEELVELLTQFNEGAELFLQKENAPNLLELYFQVNAFLKIVELLDEHYVIYGEKNKKDVTLKLFCIDPSKLLQKMGKNFRSKVFFSATLSPLSYYQDMLGGQVDDYTLSIPSPFKEEQTDIFIKPLSTRYRDRARTKEPIASMIHALVQNRPGNYLVFFPSYQYLLAVYEQFITEYPGIPTLLQGAGMSELEREAFLEQFIPNRAETLVGFAVLGGVFSEGVDLKGDRLNGVVVIGVGLPQLCYERNLIKEHFNQNEKNGYDYAYVYPGMNKVLQAGGRLIRSEEDHGTIVLVDDRFLRRQYQDLLPQEWRSFTVI</sequence>
<dbReference type="Proteomes" id="UP000548423">
    <property type="component" value="Unassembled WGS sequence"/>
</dbReference>
<keyword evidence="5" id="KW-0378">Hydrolase</keyword>
<dbReference type="InterPro" id="IPR010614">
    <property type="entry name" value="RAD3-like_helicase_DEAD"/>
</dbReference>
<dbReference type="Pfam" id="PF13307">
    <property type="entry name" value="Helicase_C_2"/>
    <property type="match status" value="1"/>
</dbReference>
<evidence type="ECO:0000256" key="12">
    <source>
        <dbReference type="ARBA" id="ARBA00023235"/>
    </source>
</evidence>
<dbReference type="Gene3D" id="1.10.275.40">
    <property type="match status" value="1"/>
</dbReference>
<gene>
    <name evidence="15" type="ORF">F4694_000838</name>
</gene>
<comment type="similarity">
    <text evidence="13">Belongs to the helicase family. DinG subfamily.</text>
</comment>
<evidence type="ECO:0000256" key="10">
    <source>
        <dbReference type="ARBA" id="ARBA00023125"/>
    </source>
</evidence>
<keyword evidence="1" id="KW-0004">4Fe-4S</keyword>
<comment type="caution">
    <text evidence="15">The sequence shown here is derived from an EMBL/GenBank/DDBJ whole genome shotgun (WGS) entry which is preliminary data.</text>
</comment>
<evidence type="ECO:0000256" key="1">
    <source>
        <dbReference type="ARBA" id="ARBA00022485"/>
    </source>
</evidence>
<evidence type="ECO:0000256" key="6">
    <source>
        <dbReference type="ARBA" id="ARBA00022806"/>
    </source>
</evidence>
<dbReference type="GO" id="GO:0043139">
    <property type="term" value="F:5'-3' DNA helicase activity"/>
    <property type="evidence" value="ECO:0007669"/>
    <property type="project" value="UniProtKB-EC"/>
</dbReference>
<dbReference type="GO" id="GO:0005524">
    <property type="term" value="F:ATP binding"/>
    <property type="evidence" value="ECO:0007669"/>
    <property type="project" value="UniProtKB-KW"/>
</dbReference>
<dbReference type="SMART" id="SM00491">
    <property type="entry name" value="HELICc2"/>
    <property type="match status" value="1"/>
</dbReference>
<evidence type="ECO:0000256" key="5">
    <source>
        <dbReference type="ARBA" id="ARBA00022801"/>
    </source>
</evidence>
<keyword evidence="3" id="KW-0547">Nucleotide-binding</keyword>
<reference evidence="16" key="2">
    <citation type="submission" date="2020-08" db="EMBL/GenBank/DDBJ databases">
        <title>The Agave Microbiome: Exploring the role of microbial communities in plant adaptations to desert environments.</title>
        <authorList>
            <person name="Partida-Martinez L.P."/>
        </authorList>
    </citation>
    <scope>NUCLEOTIDE SEQUENCE [LARGE SCALE GENOMIC DNA]</scope>
    <source>
        <strain evidence="16">AT2.8</strain>
    </source>
</reference>
<dbReference type="Gene3D" id="1.10.30.20">
    <property type="entry name" value="Bacterial XPD DNA helicase, FeS cluster domain"/>
    <property type="match status" value="1"/>
</dbReference>
<evidence type="ECO:0000256" key="2">
    <source>
        <dbReference type="ARBA" id="ARBA00022723"/>
    </source>
</evidence>
<keyword evidence="7" id="KW-0067">ATP-binding</keyword>
<keyword evidence="6 15" id="KW-0347">Helicase</keyword>
<organism evidence="15 16">
    <name type="scientific">Neobacillus niacini</name>
    <dbReference type="NCBI Taxonomy" id="86668"/>
    <lineage>
        <taxon>Bacteria</taxon>
        <taxon>Bacillati</taxon>
        <taxon>Bacillota</taxon>
        <taxon>Bacilli</taxon>
        <taxon>Bacillales</taxon>
        <taxon>Bacillaceae</taxon>
        <taxon>Neobacillus</taxon>
    </lineage>
</organism>
<dbReference type="GO" id="GO:0003677">
    <property type="term" value="F:DNA binding"/>
    <property type="evidence" value="ECO:0007669"/>
    <property type="project" value="UniProtKB-KW"/>
</dbReference>
<dbReference type="PROSITE" id="PS51193">
    <property type="entry name" value="HELICASE_ATP_BIND_2"/>
    <property type="match status" value="1"/>
</dbReference>
<dbReference type="AlphaFoldDB" id="A0A852T9N2"/>
<dbReference type="Pfam" id="PF06733">
    <property type="entry name" value="DEAD_2"/>
    <property type="match status" value="1"/>
</dbReference>
<dbReference type="GO" id="GO:0006281">
    <property type="term" value="P:DNA repair"/>
    <property type="evidence" value="ECO:0007669"/>
    <property type="project" value="UniProtKB-KW"/>
</dbReference>
<keyword evidence="2" id="KW-0479">Metal-binding</keyword>
<evidence type="ECO:0000256" key="11">
    <source>
        <dbReference type="ARBA" id="ARBA00023204"/>
    </source>
</evidence>
<dbReference type="GO" id="GO:0016818">
    <property type="term" value="F:hydrolase activity, acting on acid anhydrides, in phosphorus-containing anhydrides"/>
    <property type="evidence" value="ECO:0007669"/>
    <property type="project" value="InterPro"/>
</dbReference>
<dbReference type="EMBL" id="JACCBX010000002">
    <property type="protein sequence ID" value="NYE04094.1"/>
    <property type="molecule type" value="Genomic_DNA"/>
</dbReference>
<protein>
    <submittedName>
        <fullName evidence="15">Rad3-related DNA helicase</fullName>
    </submittedName>
</protein>
<dbReference type="InterPro" id="IPR006555">
    <property type="entry name" value="ATP-dep_Helicase_C"/>
</dbReference>
<keyword evidence="8" id="KW-0408">Iron</keyword>
<evidence type="ECO:0000313" key="15">
    <source>
        <dbReference type="EMBL" id="NYE04094.1"/>
    </source>
</evidence>
<dbReference type="InterPro" id="IPR045028">
    <property type="entry name" value="DinG/Rad3-like"/>
</dbReference>
<dbReference type="PANTHER" id="PTHR11472:SF34">
    <property type="entry name" value="REGULATOR OF TELOMERE ELONGATION HELICASE 1"/>
    <property type="match status" value="1"/>
</dbReference>
<reference evidence="16" key="1">
    <citation type="submission" date="2020-07" db="EMBL/GenBank/DDBJ databases">
        <authorList>
            <person name="Partida-Martinez L."/>
            <person name="Huntemann M."/>
            <person name="Clum A."/>
            <person name="Wang J."/>
            <person name="Palaniappan K."/>
            <person name="Ritter S."/>
            <person name="Chen I.-M."/>
            <person name="Stamatis D."/>
            <person name="Reddy T."/>
            <person name="O'Malley R."/>
            <person name="Daum C."/>
            <person name="Shapiro N."/>
            <person name="Ivanova N."/>
            <person name="Kyrpides N."/>
            <person name="Woyke T."/>
        </authorList>
    </citation>
    <scope>NUCLEOTIDE SEQUENCE [LARGE SCALE GENOMIC DNA]</scope>
    <source>
        <strain evidence="16">AT2.8</strain>
    </source>
</reference>
<evidence type="ECO:0000256" key="7">
    <source>
        <dbReference type="ARBA" id="ARBA00022840"/>
    </source>
</evidence>
<evidence type="ECO:0000256" key="9">
    <source>
        <dbReference type="ARBA" id="ARBA00023014"/>
    </source>
</evidence>
<keyword evidence="12" id="KW-0413">Isomerase</keyword>